<proteinExistence type="predicted"/>
<comment type="caution">
    <text evidence="2">The sequence shown here is derived from an EMBL/GenBank/DDBJ whole genome shotgun (WGS) entry which is preliminary data.</text>
</comment>
<dbReference type="GO" id="GO:0016301">
    <property type="term" value="F:kinase activity"/>
    <property type="evidence" value="ECO:0007669"/>
    <property type="project" value="UniProtKB-KW"/>
</dbReference>
<dbReference type="RefSeq" id="WP_173784123.1">
    <property type="nucleotide sequence ID" value="NZ_JACOOX010000006.1"/>
</dbReference>
<dbReference type="InterPro" id="IPR006083">
    <property type="entry name" value="PRK/URK"/>
</dbReference>
<evidence type="ECO:0000313" key="3">
    <source>
        <dbReference type="Proteomes" id="UP000615234"/>
    </source>
</evidence>
<dbReference type="AlphaFoldDB" id="A0A8I0ALX3"/>
<dbReference type="SUPFAM" id="SSF52540">
    <property type="entry name" value="P-loop containing nucleoside triphosphate hydrolases"/>
    <property type="match status" value="1"/>
</dbReference>
<sequence length="333" mass="38116">MSEKAVHNSVLTLKELAKKWAVRVGADSVEKINEIVEAGKGTELILVCEAMQQNAIYDIARSIRREKKRIVMIAGPSSAGKTTFSHRLSIQLCALGLHPHPIAVDNYFINREDNPKDENGNYNFECLEALDVELLNHDMNQLLCGQTVELPEFDFMNGRRLYKGDNLRIGTQDVLILEGIHSLNPKMSYALSDEDKYKIYISPLNQLMIGSEDKISTLDSRLIRRIVRDNRTRGHDIERTLSMWQSVRQGEERYIFPYEDNADVMFNSGLLYEYSVLKKHIEPLLMAVEETSPYYSDVLRLKELTDRFLPLEETVVPLNSILREFIGGGCFKV</sequence>
<dbReference type="InterPro" id="IPR027417">
    <property type="entry name" value="P-loop_NTPase"/>
</dbReference>
<dbReference type="EMBL" id="JACOOX010000006">
    <property type="protein sequence ID" value="MBC5663406.1"/>
    <property type="molecule type" value="Genomic_DNA"/>
</dbReference>
<dbReference type="CDD" id="cd02028">
    <property type="entry name" value="UMPK_like"/>
    <property type="match status" value="1"/>
</dbReference>
<keyword evidence="2" id="KW-0808">Transferase</keyword>
<protein>
    <submittedName>
        <fullName evidence="2">Nucleoside kinase</fullName>
    </submittedName>
</protein>
<name>A0A8I0ALX3_9FIRM</name>
<evidence type="ECO:0000313" key="2">
    <source>
        <dbReference type="EMBL" id="MBC5663406.1"/>
    </source>
</evidence>
<keyword evidence="3" id="KW-1185">Reference proteome</keyword>
<dbReference type="Proteomes" id="UP000615234">
    <property type="component" value="Unassembled WGS sequence"/>
</dbReference>
<gene>
    <name evidence="2" type="ORF">H8S09_11045</name>
</gene>
<evidence type="ECO:0000259" key="1">
    <source>
        <dbReference type="Pfam" id="PF00485"/>
    </source>
</evidence>
<organism evidence="2 3">
    <name type="scientific">Coprococcus hominis</name>
    <name type="common">ex Liu et al. 2022</name>
    <dbReference type="NCBI Taxonomy" id="2763039"/>
    <lineage>
        <taxon>Bacteria</taxon>
        <taxon>Bacillati</taxon>
        <taxon>Bacillota</taxon>
        <taxon>Clostridia</taxon>
        <taxon>Lachnospirales</taxon>
        <taxon>Lachnospiraceae</taxon>
        <taxon>Coprococcus</taxon>
    </lineage>
</organism>
<dbReference type="GO" id="GO:0005524">
    <property type="term" value="F:ATP binding"/>
    <property type="evidence" value="ECO:0007669"/>
    <property type="project" value="InterPro"/>
</dbReference>
<feature type="domain" description="Phosphoribulokinase/uridine kinase" evidence="1">
    <location>
        <begin position="70"/>
        <end position="268"/>
    </location>
</feature>
<accession>A0A8I0ALX3</accession>
<dbReference type="PANTHER" id="PTHR10285">
    <property type="entry name" value="URIDINE KINASE"/>
    <property type="match status" value="1"/>
</dbReference>
<dbReference type="Pfam" id="PF00485">
    <property type="entry name" value="PRK"/>
    <property type="match status" value="1"/>
</dbReference>
<dbReference type="Gene3D" id="3.40.50.300">
    <property type="entry name" value="P-loop containing nucleotide triphosphate hydrolases"/>
    <property type="match status" value="1"/>
</dbReference>
<keyword evidence="2" id="KW-0418">Kinase</keyword>
<reference evidence="2 3" key="1">
    <citation type="submission" date="2020-08" db="EMBL/GenBank/DDBJ databases">
        <title>Genome public.</title>
        <authorList>
            <person name="Liu C."/>
            <person name="Sun Q."/>
        </authorList>
    </citation>
    <scope>NUCLEOTIDE SEQUENCE [LARGE SCALE GENOMIC DNA]</scope>
    <source>
        <strain evidence="2 3">NSJ-10</strain>
    </source>
</reference>